<reference evidence="1 2" key="1">
    <citation type="submission" date="2023-08" db="EMBL/GenBank/DDBJ databases">
        <title>Black Yeasts Isolated from many extreme environments.</title>
        <authorList>
            <person name="Coleine C."/>
            <person name="Stajich J.E."/>
            <person name="Selbmann L."/>
        </authorList>
    </citation>
    <scope>NUCLEOTIDE SEQUENCE [LARGE SCALE GENOMIC DNA]</scope>
    <source>
        <strain evidence="1 2">CCFEE 5935</strain>
    </source>
</reference>
<evidence type="ECO:0008006" key="3">
    <source>
        <dbReference type="Google" id="ProtNLM"/>
    </source>
</evidence>
<gene>
    <name evidence="1" type="ORF">LTR77_004718</name>
</gene>
<dbReference type="Proteomes" id="UP001337655">
    <property type="component" value="Unassembled WGS sequence"/>
</dbReference>
<protein>
    <recommendedName>
        <fullName evidence="3">F-box domain-containing protein</fullName>
    </recommendedName>
</protein>
<proteinExistence type="predicted"/>
<dbReference type="RefSeq" id="XP_064659332.1">
    <property type="nucleotide sequence ID" value="XM_064801971.1"/>
</dbReference>
<evidence type="ECO:0000313" key="2">
    <source>
        <dbReference type="Proteomes" id="UP001337655"/>
    </source>
</evidence>
<evidence type="ECO:0000313" key="1">
    <source>
        <dbReference type="EMBL" id="KAK5170134.1"/>
    </source>
</evidence>
<dbReference type="AlphaFoldDB" id="A0AAV9PC99"/>
<comment type="caution">
    <text evidence="1">The sequence shown here is derived from an EMBL/GenBank/DDBJ whole genome shotgun (WGS) entry which is preliminary data.</text>
</comment>
<name>A0AAV9PC99_9PEZI</name>
<organism evidence="1 2">
    <name type="scientific">Saxophila tyrrhenica</name>
    <dbReference type="NCBI Taxonomy" id="1690608"/>
    <lineage>
        <taxon>Eukaryota</taxon>
        <taxon>Fungi</taxon>
        <taxon>Dikarya</taxon>
        <taxon>Ascomycota</taxon>
        <taxon>Pezizomycotina</taxon>
        <taxon>Dothideomycetes</taxon>
        <taxon>Dothideomycetidae</taxon>
        <taxon>Mycosphaerellales</taxon>
        <taxon>Extremaceae</taxon>
        <taxon>Saxophila</taxon>
    </lineage>
</organism>
<keyword evidence="2" id="KW-1185">Reference proteome</keyword>
<sequence length="422" mass="47265">MAKLSPAQEVLGNSDLMAIVLEHVPRLEITNLRLCNRALHTMASPSLFRTLIISTREDHLRRLKFVAGHAEFSKRVRVVVWETATYGFDGEWMDGRAHYQDNELICSIYYLLSIERTSNPDLETFPDQGARIIEARYRSTSNHENAPSEMTFWSGGEGGDRAFFDPNIIVGHPRIMPPPHLSLYQGMEAFLCERQNLATCSNTKSLARSGCSIKDFTVTPGYNQGQITRLLHELARLEDFYIKVAPSRPVIDFGGAPAYAETTIISLKDVFGDIILQNLRTLCMDSFWDEPEELCEFLLRHQNTLVELSLSDINLGGTLAFHYEGHNNIVFVEERSSNRSPSLVEWTQVAQTCQALVGLEGLARTPPSVNPERNPLSMFDAVESVELGKNGRDNVLWEGGAWEILANMMSREAAGKASALPC</sequence>
<dbReference type="EMBL" id="JAVRRT010000007">
    <property type="protein sequence ID" value="KAK5170134.1"/>
    <property type="molecule type" value="Genomic_DNA"/>
</dbReference>
<accession>A0AAV9PC99</accession>
<dbReference type="GeneID" id="89926063"/>